<reference evidence="9 10" key="1">
    <citation type="submission" date="2016-10" db="EMBL/GenBank/DDBJ databases">
        <authorList>
            <person name="de Groot N.N."/>
        </authorList>
    </citation>
    <scope>NUCLEOTIDE SEQUENCE [LARGE SCALE GENOMIC DNA]</scope>
    <source>
        <strain evidence="9 10">CGMCC 1.9167</strain>
    </source>
</reference>
<evidence type="ECO:0000256" key="3">
    <source>
        <dbReference type="ARBA" id="ARBA00022692"/>
    </source>
</evidence>
<dbReference type="Pfam" id="PF12704">
    <property type="entry name" value="MacB_PCD"/>
    <property type="match status" value="1"/>
</dbReference>
<feature type="domain" description="MacB-like periplasmic core" evidence="8">
    <location>
        <begin position="388"/>
        <end position="574"/>
    </location>
</feature>
<feature type="transmembrane region" description="Helical" evidence="6">
    <location>
        <begin position="618"/>
        <end position="641"/>
    </location>
</feature>
<comment type="subcellular location">
    <subcellularLocation>
        <location evidence="1">Cell membrane</location>
        <topology evidence="1">Multi-pass membrane protein</topology>
    </subcellularLocation>
</comment>
<evidence type="ECO:0000256" key="6">
    <source>
        <dbReference type="SAM" id="Phobius"/>
    </source>
</evidence>
<dbReference type="AlphaFoldDB" id="A0A1I6I6I5"/>
<dbReference type="InterPro" id="IPR038766">
    <property type="entry name" value="Membrane_comp_ABC_pdt"/>
</dbReference>
<keyword evidence="10" id="KW-1185">Reference proteome</keyword>
<dbReference type="Pfam" id="PF02687">
    <property type="entry name" value="FtsX"/>
    <property type="match status" value="2"/>
</dbReference>
<evidence type="ECO:0000256" key="5">
    <source>
        <dbReference type="ARBA" id="ARBA00023136"/>
    </source>
</evidence>
<feature type="transmembrane region" description="Helical" evidence="6">
    <location>
        <begin position="15"/>
        <end position="37"/>
    </location>
</feature>
<keyword evidence="5 6" id="KW-0472">Membrane</keyword>
<accession>A0A1I6I6I5</accession>
<dbReference type="GO" id="GO:0005886">
    <property type="term" value="C:plasma membrane"/>
    <property type="evidence" value="ECO:0007669"/>
    <property type="project" value="UniProtKB-SubCell"/>
</dbReference>
<evidence type="ECO:0000259" key="8">
    <source>
        <dbReference type="Pfam" id="PF12704"/>
    </source>
</evidence>
<proteinExistence type="predicted"/>
<keyword evidence="2" id="KW-1003">Cell membrane</keyword>
<keyword evidence="3 6" id="KW-0812">Transmembrane</keyword>
<dbReference type="Proteomes" id="UP000198644">
    <property type="component" value="Unassembled WGS sequence"/>
</dbReference>
<feature type="transmembrane region" description="Helical" evidence="6">
    <location>
        <begin position="333"/>
        <end position="354"/>
    </location>
</feature>
<feature type="transmembrane region" description="Helical" evidence="6">
    <location>
        <begin position="662"/>
        <end position="690"/>
    </location>
</feature>
<evidence type="ECO:0000256" key="2">
    <source>
        <dbReference type="ARBA" id="ARBA00022475"/>
    </source>
</evidence>
<evidence type="ECO:0000313" key="9">
    <source>
        <dbReference type="EMBL" id="SFR62301.1"/>
    </source>
</evidence>
<dbReference type="EMBL" id="FOYW01000001">
    <property type="protein sequence ID" value="SFR62301.1"/>
    <property type="molecule type" value="Genomic_DNA"/>
</dbReference>
<evidence type="ECO:0000256" key="1">
    <source>
        <dbReference type="ARBA" id="ARBA00004651"/>
    </source>
</evidence>
<dbReference type="PANTHER" id="PTHR30287">
    <property type="entry name" value="MEMBRANE COMPONENT OF PREDICTED ABC SUPERFAMILY METABOLITE UPTAKE TRANSPORTER"/>
    <property type="match status" value="1"/>
</dbReference>
<feature type="transmembrane region" description="Helical" evidence="6">
    <location>
        <begin position="382"/>
        <end position="403"/>
    </location>
</feature>
<evidence type="ECO:0000256" key="4">
    <source>
        <dbReference type="ARBA" id="ARBA00022989"/>
    </source>
</evidence>
<feature type="transmembrane region" description="Helical" evidence="6">
    <location>
        <begin position="309"/>
        <end position="327"/>
    </location>
</feature>
<feature type="transmembrane region" description="Helical" evidence="6">
    <location>
        <begin position="275"/>
        <end position="297"/>
    </location>
</feature>
<dbReference type="RefSeq" id="WP_092011309.1">
    <property type="nucleotide sequence ID" value="NZ_FOYW01000001.1"/>
</dbReference>
<feature type="domain" description="ABC3 transporter permease C-terminal" evidence="7">
    <location>
        <begin position="182"/>
        <end position="292"/>
    </location>
</feature>
<dbReference type="InterPro" id="IPR003838">
    <property type="entry name" value="ABC3_permease_C"/>
</dbReference>
<evidence type="ECO:0000313" key="10">
    <source>
        <dbReference type="Proteomes" id="UP000198644"/>
    </source>
</evidence>
<dbReference type="STRING" id="650891.SAMN05216203_1888"/>
<dbReference type="PANTHER" id="PTHR30287:SF2">
    <property type="entry name" value="BLL1001 PROTEIN"/>
    <property type="match status" value="1"/>
</dbReference>
<name>A0A1I6I6I5_9GAMM</name>
<evidence type="ECO:0000259" key="7">
    <source>
        <dbReference type="Pfam" id="PF02687"/>
    </source>
</evidence>
<dbReference type="OrthoDB" id="343744at2"/>
<feature type="transmembrane region" description="Helical" evidence="6">
    <location>
        <begin position="224"/>
        <end position="244"/>
    </location>
</feature>
<gene>
    <name evidence="9" type="ORF">SAMN05216203_1888</name>
</gene>
<sequence length="749" mass="81899">MVLRAILSHYRRHPLHLLSLWVILMLATALWSGVWSLTQQARDSMRTGEAQLSGRQQVVRSDGAPVTVEDFVTLRRQGLCVMPWLEVDAGEGRGRLVGIDPLAMACAGNQETGAGTSLDGEPFVDIHRAAKLAEAGHRHRLRLLLDAPEDLSLPPQWQRQPDPAALSTGELADSFLLNLDALGVLVVLVSALLIRSVYTLGLAQRREGLALLERYGVTRGRLQRLLLLELLILGLSGIVPGYLLGQLLADGLAGGFGEAMGSLFGTPLLRGGDTFLQFGVTAILMLLVTFWCGLELLRPRGKWVTGNRWLHVTTVVLMMGVGGVLVFSGERLVAVFAGTGMIMAATGLATPYLMNQWPKTSSGTAPLGLWRRRETGVLIRRLSLPLVALQLAVATVIAVQALVTTFEDTFQQWLGQRLAGDLFVEVPAGKRPEDVAGILSFQPSIVEWHPVIRGQVRLPLPDGNTIALDLMATDTGSGLIREWELLQSVPDPWQAVAGGGVLINEQLARRHQLEPGDTLTLQFPEHRLSPRVAGVYSDYGRPAGEVLLDHDELPASFVPGFQSVTIALESDATTSDRQSLERDLERVWSVADIEIRDTGTIRELANRIFDQTFLLTRAISLLTLVLAGAALLMTGWVALASRRWYVHLLAVWGLRRRERLGLLVRLGMGLMFRVWLAALPLALLLTWVLVARINPVAFGWSLPMAIYPGYWLQLLVVMVIIGLVLGSLAARVRRGAPVTMPVLTEGGER</sequence>
<feature type="domain" description="ABC3 transporter permease C-terminal" evidence="7">
    <location>
        <begin position="618"/>
        <end position="734"/>
    </location>
</feature>
<keyword evidence="4 6" id="KW-1133">Transmembrane helix</keyword>
<protein>
    <submittedName>
        <fullName evidence="9">Putative ABC transport system permease protein</fullName>
    </submittedName>
</protein>
<dbReference type="InterPro" id="IPR025857">
    <property type="entry name" value="MacB_PCD"/>
</dbReference>
<feature type="transmembrane region" description="Helical" evidence="6">
    <location>
        <begin position="710"/>
        <end position="730"/>
    </location>
</feature>
<organism evidence="9 10">
    <name type="scientific">Marinobacter daqiaonensis</name>
    <dbReference type="NCBI Taxonomy" id="650891"/>
    <lineage>
        <taxon>Bacteria</taxon>
        <taxon>Pseudomonadati</taxon>
        <taxon>Pseudomonadota</taxon>
        <taxon>Gammaproteobacteria</taxon>
        <taxon>Pseudomonadales</taxon>
        <taxon>Marinobacteraceae</taxon>
        <taxon>Marinobacter</taxon>
    </lineage>
</organism>